<feature type="domain" description="BFD-like [2Fe-2S]-binding" evidence="3">
    <location>
        <begin position="401"/>
        <end position="453"/>
    </location>
</feature>
<dbReference type="CDD" id="cd19946">
    <property type="entry name" value="GlpA-like_Fer2_BFD-like"/>
    <property type="match status" value="1"/>
</dbReference>
<organism evidence="4 5">
    <name type="scientific">Oleomonas cavernae</name>
    <dbReference type="NCBI Taxonomy" id="2320859"/>
    <lineage>
        <taxon>Bacteria</taxon>
        <taxon>Pseudomonadati</taxon>
        <taxon>Pseudomonadota</taxon>
        <taxon>Alphaproteobacteria</taxon>
        <taxon>Acetobacterales</taxon>
        <taxon>Acetobacteraceae</taxon>
        <taxon>Oleomonas</taxon>
    </lineage>
</organism>
<gene>
    <name evidence="4" type="ORF">D3874_11650</name>
</gene>
<accession>A0A418WCA9</accession>
<dbReference type="AlphaFoldDB" id="A0A418WCA9"/>
<dbReference type="RefSeq" id="WP_119778235.1">
    <property type="nucleotide sequence ID" value="NZ_QYUK01000011.1"/>
</dbReference>
<keyword evidence="1" id="KW-0560">Oxidoreductase</keyword>
<proteinExistence type="predicted"/>
<dbReference type="OrthoDB" id="9801699at2"/>
<feature type="domain" description="FAD dependent oxidoreductase" evidence="2">
    <location>
        <begin position="16"/>
        <end position="363"/>
    </location>
</feature>
<dbReference type="GO" id="GO:0016491">
    <property type="term" value="F:oxidoreductase activity"/>
    <property type="evidence" value="ECO:0007669"/>
    <property type="project" value="UniProtKB-KW"/>
</dbReference>
<evidence type="ECO:0000256" key="1">
    <source>
        <dbReference type="ARBA" id="ARBA00023002"/>
    </source>
</evidence>
<dbReference type="SUPFAM" id="SSF51905">
    <property type="entry name" value="FAD/NAD(P)-binding domain"/>
    <property type="match status" value="1"/>
</dbReference>
<dbReference type="Gene3D" id="1.10.10.1100">
    <property type="entry name" value="BFD-like [2Fe-2S]-binding domain"/>
    <property type="match status" value="1"/>
</dbReference>
<dbReference type="Proteomes" id="UP000284605">
    <property type="component" value="Unassembled WGS sequence"/>
</dbReference>
<dbReference type="SUPFAM" id="SSF54373">
    <property type="entry name" value="FAD-linked reductases, C-terminal domain"/>
    <property type="match status" value="1"/>
</dbReference>
<evidence type="ECO:0000313" key="5">
    <source>
        <dbReference type="Proteomes" id="UP000284605"/>
    </source>
</evidence>
<dbReference type="InterPro" id="IPR007419">
    <property type="entry name" value="BFD-like_2Fe2S-bd_dom"/>
</dbReference>
<protein>
    <submittedName>
        <fullName evidence="4">FAD-dependent oxidoreductase</fullName>
    </submittedName>
</protein>
<dbReference type="PANTHER" id="PTHR42720:SF1">
    <property type="entry name" value="GLYCEROL 3-PHOSPHATE OXIDASE"/>
    <property type="match status" value="1"/>
</dbReference>
<evidence type="ECO:0000259" key="2">
    <source>
        <dbReference type="Pfam" id="PF01266"/>
    </source>
</evidence>
<keyword evidence="5" id="KW-1185">Reference proteome</keyword>
<comment type="caution">
    <text evidence="4">The sequence shown here is derived from an EMBL/GenBank/DDBJ whole genome shotgun (WGS) entry which is preliminary data.</text>
</comment>
<dbReference type="EMBL" id="QYUK01000011">
    <property type="protein sequence ID" value="RJF87596.1"/>
    <property type="molecule type" value="Genomic_DNA"/>
</dbReference>
<dbReference type="InterPro" id="IPR036188">
    <property type="entry name" value="FAD/NAD-bd_sf"/>
</dbReference>
<dbReference type="Gene3D" id="3.50.50.60">
    <property type="entry name" value="FAD/NAD(P)-binding domain"/>
    <property type="match status" value="1"/>
</dbReference>
<dbReference type="InterPro" id="IPR006076">
    <property type="entry name" value="FAD-dep_OxRdtase"/>
</dbReference>
<reference evidence="4 5" key="1">
    <citation type="submission" date="2018-09" db="EMBL/GenBank/DDBJ databases">
        <authorList>
            <person name="Zhu H."/>
        </authorList>
    </citation>
    <scope>NUCLEOTIDE SEQUENCE [LARGE SCALE GENOMIC DNA]</scope>
    <source>
        <strain evidence="4 5">K1W22B-8</strain>
    </source>
</reference>
<dbReference type="PROSITE" id="PS51257">
    <property type="entry name" value="PROKAR_LIPOPROTEIN"/>
    <property type="match status" value="1"/>
</dbReference>
<dbReference type="Pfam" id="PF01266">
    <property type="entry name" value="DAO"/>
    <property type="match status" value="1"/>
</dbReference>
<name>A0A418WCA9_9PROT</name>
<evidence type="ECO:0000259" key="3">
    <source>
        <dbReference type="Pfam" id="PF04324"/>
    </source>
</evidence>
<dbReference type="InterPro" id="IPR052745">
    <property type="entry name" value="G3P_Oxidase/Oxidoreductase"/>
</dbReference>
<sequence length="468" mass="49421">MAAQDRNNGGIEGLFDVAVVGGGVVGCAIAREFTLAGARTILLEQGPDILSGASKANSAILHTGFDAPVGSLEQRLVAESHALYCKLHDRLNLPLLETGALLVAWSEAEEARLPEIIADAHRNGVGDVEPVTAAQARARVPALGPLARAGVVIPREYVIDPWTAPLAYLSQAVRNGAVALFRAAVESGDFDGSAWHLTTPRGTVHAAHVINAAGLHGDQLDQALLGASAFTIRPRKGQFVVFDKAAARLVDTILLPVPTTRTKGVVVCPTIFGNVLVGPTAEEQDSRTDTSVKQATLEALKAEAARLVPALAQVPVTAVYAGLRPASEEKDYRILATPARHWITVGGIRSTGLTGALGIARHVLGLYGNRHAPLPDPAWQQMPNLAEYRPRDWSSPGHGEIVCHCELVTRREIEAALLGDLPAADLAGVKRRTRAMMGRCQGFYCAARISELVDGAIDPPFAVGPAHG</sequence>
<evidence type="ECO:0000313" key="4">
    <source>
        <dbReference type="EMBL" id="RJF87596.1"/>
    </source>
</evidence>
<dbReference type="Pfam" id="PF04324">
    <property type="entry name" value="Fer2_BFD"/>
    <property type="match status" value="1"/>
</dbReference>
<dbReference type="Gene3D" id="3.30.9.10">
    <property type="entry name" value="D-Amino Acid Oxidase, subunit A, domain 2"/>
    <property type="match status" value="1"/>
</dbReference>
<dbReference type="InterPro" id="IPR041854">
    <property type="entry name" value="BFD-like_2Fe2S-bd_dom_sf"/>
</dbReference>
<dbReference type="PANTHER" id="PTHR42720">
    <property type="entry name" value="GLYCEROL-3-PHOSPHATE DEHYDROGENASE"/>
    <property type="match status" value="1"/>
</dbReference>